<dbReference type="PANTHER" id="PTHR43701">
    <property type="entry name" value="MEMBRANE TRANSPORTER PROTEIN MJ0441-RELATED"/>
    <property type="match status" value="1"/>
</dbReference>
<sequence length="137" mass="14513">MMIIIFGILIGIITGTLSGLLGIGGGALMVVLCTSLLHVSQHVAQAAALAAIIPTAFVGAAKHHKNGLINYKVGIYLAIGGILGSFFGASIANILNEDMLRKIFSLFFAVIGIQVLRTSFKVNVKKNENHINLEEKI</sequence>
<keyword evidence="4 6" id="KW-1133">Transmembrane helix</keyword>
<reference evidence="8" key="1">
    <citation type="submission" date="2021-07" db="EMBL/GenBank/DDBJ databases">
        <title>Complete genome sequencing of a Clostridium isolate.</title>
        <authorList>
            <person name="Ueki A."/>
            <person name="Tonouchi A."/>
        </authorList>
    </citation>
    <scope>NUCLEOTIDE SEQUENCE [LARGE SCALE GENOMIC DNA]</scope>
    <source>
        <strain evidence="8">C5S11</strain>
    </source>
</reference>
<evidence type="ECO:0000256" key="3">
    <source>
        <dbReference type="ARBA" id="ARBA00022692"/>
    </source>
</evidence>
<keyword evidence="8" id="KW-1185">Reference proteome</keyword>
<evidence type="ECO:0000256" key="6">
    <source>
        <dbReference type="RuleBase" id="RU363041"/>
    </source>
</evidence>
<feature type="transmembrane region" description="Helical" evidence="6">
    <location>
        <begin position="43"/>
        <end position="61"/>
    </location>
</feature>
<dbReference type="EMBL" id="AP024849">
    <property type="protein sequence ID" value="BCZ46553.1"/>
    <property type="molecule type" value="Genomic_DNA"/>
</dbReference>
<dbReference type="PANTHER" id="PTHR43701:SF2">
    <property type="entry name" value="MEMBRANE TRANSPORTER PROTEIN YJNA-RELATED"/>
    <property type="match status" value="1"/>
</dbReference>
<name>A0ABM7T6M6_9CLOT</name>
<keyword evidence="5 6" id="KW-0472">Membrane</keyword>
<feature type="transmembrane region" description="Helical" evidence="6">
    <location>
        <begin position="73"/>
        <end position="93"/>
    </location>
</feature>
<keyword evidence="6" id="KW-1003">Cell membrane</keyword>
<proteinExistence type="inferred from homology"/>
<gene>
    <name evidence="7" type="ORF">psyc5s11_26200</name>
</gene>
<evidence type="ECO:0000313" key="8">
    <source>
        <dbReference type="Proteomes" id="UP000824633"/>
    </source>
</evidence>
<evidence type="ECO:0000256" key="4">
    <source>
        <dbReference type="ARBA" id="ARBA00022989"/>
    </source>
</evidence>
<protein>
    <recommendedName>
        <fullName evidence="6">Probable membrane transporter protein</fullName>
    </recommendedName>
</protein>
<evidence type="ECO:0000256" key="1">
    <source>
        <dbReference type="ARBA" id="ARBA00004141"/>
    </source>
</evidence>
<evidence type="ECO:0000313" key="7">
    <source>
        <dbReference type="EMBL" id="BCZ46553.1"/>
    </source>
</evidence>
<dbReference type="Proteomes" id="UP000824633">
    <property type="component" value="Chromosome"/>
</dbReference>
<dbReference type="InterPro" id="IPR051598">
    <property type="entry name" value="TSUP/Inactive_protease-like"/>
</dbReference>
<comment type="subcellular location">
    <subcellularLocation>
        <location evidence="6">Cell membrane</location>
        <topology evidence="6">Multi-pass membrane protein</topology>
    </subcellularLocation>
    <subcellularLocation>
        <location evidence="1">Membrane</location>
        <topology evidence="1">Multi-pass membrane protein</topology>
    </subcellularLocation>
</comment>
<comment type="similarity">
    <text evidence="2 6">Belongs to the 4-toluene sulfonate uptake permease (TSUP) (TC 2.A.102) family.</text>
</comment>
<dbReference type="Pfam" id="PF01925">
    <property type="entry name" value="TauE"/>
    <property type="match status" value="1"/>
</dbReference>
<evidence type="ECO:0000256" key="5">
    <source>
        <dbReference type="ARBA" id="ARBA00023136"/>
    </source>
</evidence>
<dbReference type="RefSeq" id="WP_224038027.1">
    <property type="nucleotide sequence ID" value="NZ_AP024849.1"/>
</dbReference>
<feature type="transmembrane region" description="Helical" evidence="6">
    <location>
        <begin position="7"/>
        <end position="37"/>
    </location>
</feature>
<organism evidence="7 8">
    <name type="scientific">Clostridium gelidum</name>
    <dbReference type="NCBI Taxonomy" id="704125"/>
    <lineage>
        <taxon>Bacteria</taxon>
        <taxon>Bacillati</taxon>
        <taxon>Bacillota</taxon>
        <taxon>Clostridia</taxon>
        <taxon>Eubacteriales</taxon>
        <taxon>Clostridiaceae</taxon>
        <taxon>Clostridium</taxon>
    </lineage>
</organism>
<dbReference type="InterPro" id="IPR002781">
    <property type="entry name" value="TM_pro_TauE-like"/>
</dbReference>
<accession>A0ABM7T6M6</accession>
<keyword evidence="3 6" id="KW-0812">Transmembrane</keyword>
<feature type="transmembrane region" description="Helical" evidence="6">
    <location>
        <begin position="99"/>
        <end position="116"/>
    </location>
</feature>
<evidence type="ECO:0000256" key="2">
    <source>
        <dbReference type="ARBA" id="ARBA00009142"/>
    </source>
</evidence>